<evidence type="ECO:0000256" key="1">
    <source>
        <dbReference type="SAM" id="MobiDB-lite"/>
    </source>
</evidence>
<feature type="compositionally biased region" description="Polar residues" evidence="1">
    <location>
        <begin position="43"/>
        <end position="79"/>
    </location>
</feature>
<proteinExistence type="predicted"/>
<reference evidence="2" key="1">
    <citation type="submission" date="2020-11" db="EMBL/GenBank/DDBJ databases">
        <authorList>
            <person name="Tran Van P."/>
        </authorList>
    </citation>
    <scope>NUCLEOTIDE SEQUENCE</scope>
</reference>
<protein>
    <submittedName>
        <fullName evidence="2">Uncharacterized protein</fullName>
    </submittedName>
</protein>
<feature type="region of interest" description="Disordered" evidence="1">
    <location>
        <begin position="43"/>
        <end position="98"/>
    </location>
</feature>
<accession>A0A7R9F067</accession>
<name>A0A7R9F067_9NEOP</name>
<sequence length="467" mass="51398">MNMEYLVAGDINVSDISSDDSFGWRPVKREVDVSLVACEMKMSSSDSSEIPTNSNRSISVNTNLSKTDHNLSPSESSNYDSDDVNKTRNRPSLQTTAELRTRQLENVKTMNKHLKVEPHETSSDEDLGEKNHANISTAVKILNSSNRSMLSHPNWHKNKPKHKAPREPVLLSKVSELNIEQFELDYKAPMLWCEELTDDNDVWLVQCPNTIEPECLVNQRFSLSGVTELSVNPGQQLQVSSFHRHSEPLTCVLPSNKNLSFTTGQATSSPIKVIGAKSHIDCMLVRSDNDVPGCQRDSLVDLPHTIAQALNLALGADDDLAHHHQPSHIQPTQLGRSCSKLVGFGPDLSPVSRLHLTWFPLGLTPTSTRLLRPRVVVEPAGLLLVKEQVQIPPTIIPPGQKGPVPFPKQLKIRHPLFGSDLIGSKGRERFGSGFGFGYKLASKSPQTKLLRNSTAVVGLYDGSGAIG</sequence>
<evidence type="ECO:0000313" key="2">
    <source>
        <dbReference type="EMBL" id="CAD7444590.1"/>
    </source>
</evidence>
<organism evidence="2">
    <name type="scientific">Timema bartmani</name>
    <dbReference type="NCBI Taxonomy" id="61472"/>
    <lineage>
        <taxon>Eukaryota</taxon>
        <taxon>Metazoa</taxon>
        <taxon>Ecdysozoa</taxon>
        <taxon>Arthropoda</taxon>
        <taxon>Hexapoda</taxon>
        <taxon>Insecta</taxon>
        <taxon>Pterygota</taxon>
        <taxon>Neoptera</taxon>
        <taxon>Polyneoptera</taxon>
        <taxon>Phasmatodea</taxon>
        <taxon>Timematodea</taxon>
        <taxon>Timematoidea</taxon>
        <taxon>Timematidae</taxon>
        <taxon>Timema</taxon>
    </lineage>
</organism>
<dbReference type="AlphaFoldDB" id="A0A7R9F067"/>
<dbReference type="EMBL" id="OD566756">
    <property type="protein sequence ID" value="CAD7444590.1"/>
    <property type="molecule type" value="Genomic_DNA"/>
</dbReference>
<gene>
    <name evidence="2" type="ORF">TBIB3V08_LOCUS6965</name>
</gene>